<dbReference type="EMBL" id="CP014223">
    <property type="protein sequence ID" value="AMJ41411.1"/>
    <property type="molecule type" value="Genomic_DNA"/>
</dbReference>
<protein>
    <submittedName>
        <fullName evidence="3">Integrase core domain protein</fullName>
    </submittedName>
    <submittedName>
        <fullName evidence="5">Transposase</fullName>
    </submittedName>
</protein>
<dbReference type="Pfam" id="PF13276">
    <property type="entry name" value="HTH_21"/>
    <property type="match status" value="1"/>
</dbReference>
<dbReference type="Proteomes" id="UP000068026">
    <property type="component" value="Chromosome"/>
</dbReference>
<dbReference type="NCBIfam" id="NF033516">
    <property type="entry name" value="transpos_IS3"/>
    <property type="match status" value="1"/>
</dbReference>
<reference evidence="3 6" key="1">
    <citation type="journal article" date="2016" name="Genome Announc.">
        <title>Complete Genome Sequence of the Amino Acid-Fermenting Clostridium propionicum X2 (DSM 1682).</title>
        <authorList>
            <person name="Poehlein A."/>
            <person name="Schlien K."/>
            <person name="Chowdhury N.P."/>
            <person name="Gottschalk G."/>
            <person name="Buckel W."/>
            <person name="Daniel R."/>
        </authorList>
    </citation>
    <scope>NUCLEOTIDE SEQUENCE [LARGE SCALE GENOMIC DNA]</scope>
    <source>
        <strain evidence="3 6">X2</strain>
    </source>
</reference>
<dbReference type="PANTHER" id="PTHR46889:SF7">
    <property type="entry name" value="TRANSPOSASE FOR INSERTION SEQUENCE ELEMENT IS904"/>
    <property type="match status" value="1"/>
</dbReference>
<evidence type="ECO:0000313" key="5">
    <source>
        <dbReference type="EMBL" id="SHE98676.1"/>
    </source>
</evidence>
<sequence>MAGKKELVTKDDPKLSISRQCKLLELNRSSIYYQEQAPTVCEIKIKHLIDRIHMDHPAWGTRRISAHLIEQGYFVGRKLVRRYMQEMRIYAIYPKPNLSMPNKQHKVYPYLLRNLTIDRPNQVWSIDITYIPLGRSFMYLTAIIDWHSRYIVGYELSDTLQVESVIACVKKAIAIYGVPEIINSDQGSQFTSLEYTNLLKHHSIKISMDGKGRWADNIIVERFFRTLKYDDIYIYHYQTPRELRAGINKFMKSYNEEHPHSTHGYKTPYEIYHGVKVAS</sequence>
<dbReference type="Pfam" id="PF00665">
    <property type="entry name" value="rve"/>
    <property type="match status" value="1"/>
</dbReference>
<dbReference type="GO" id="GO:0003676">
    <property type="term" value="F:nucleic acid binding"/>
    <property type="evidence" value="ECO:0007669"/>
    <property type="project" value="InterPro"/>
</dbReference>
<comment type="function">
    <text evidence="1">Involved in the transposition of the insertion sequence.</text>
</comment>
<dbReference type="PANTHER" id="PTHR46889">
    <property type="entry name" value="TRANSPOSASE INSF FOR INSERTION SEQUENCE IS3B-RELATED"/>
    <property type="match status" value="1"/>
</dbReference>
<accession>A0A0X1U909</accession>
<evidence type="ECO:0000313" key="6">
    <source>
        <dbReference type="Proteomes" id="UP000068026"/>
    </source>
</evidence>
<dbReference type="EMBL" id="CP014223">
    <property type="protein sequence ID" value="AMJ41395.1"/>
    <property type="molecule type" value="Genomic_DNA"/>
</dbReference>
<dbReference type="InterPro" id="IPR012337">
    <property type="entry name" value="RNaseH-like_sf"/>
</dbReference>
<dbReference type="KEGG" id="cpro:CPRO_18270"/>
<dbReference type="InterPro" id="IPR048020">
    <property type="entry name" value="Transpos_IS3"/>
</dbReference>
<dbReference type="KEGG" id="cpro:CPRO_18090"/>
<evidence type="ECO:0000313" key="3">
    <source>
        <dbReference type="EMBL" id="AMJ41395.1"/>
    </source>
</evidence>
<reference evidence="5" key="4">
    <citation type="submission" date="2016-11" db="EMBL/GenBank/DDBJ databases">
        <authorList>
            <person name="Varghese N."/>
            <person name="Submissions S."/>
        </authorList>
    </citation>
    <scope>NUCLEOTIDE SEQUENCE</scope>
    <source>
        <strain evidence="5">DSM 1682</strain>
    </source>
</reference>
<dbReference type="AlphaFoldDB" id="A0A0X1U909"/>
<dbReference type="EMBL" id="FQUA01000012">
    <property type="protein sequence ID" value="SHE98676.1"/>
    <property type="molecule type" value="Genomic_DNA"/>
</dbReference>
<name>A0A0X1U909_ANAPI</name>
<organism evidence="5 7">
    <name type="scientific">Anaerotignum propionicum DSM 1682</name>
    <dbReference type="NCBI Taxonomy" id="991789"/>
    <lineage>
        <taxon>Bacteria</taxon>
        <taxon>Bacillati</taxon>
        <taxon>Bacillota</taxon>
        <taxon>Clostridia</taxon>
        <taxon>Lachnospirales</taxon>
        <taxon>Anaerotignaceae</taxon>
        <taxon>Anaerotignum</taxon>
    </lineage>
</organism>
<dbReference type="GO" id="GO:0015074">
    <property type="term" value="P:DNA integration"/>
    <property type="evidence" value="ECO:0007669"/>
    <property type="project" value="InterPro"/>
</dbReference>
<proteinExistence type="predicted"/>
<evidence type="ECO:0000313" key="4">
    <source>
        <dbReference type="EMBL" id="AMJ41411.1"/>
    </source>
</evidence>
<evidence type="ECO:0000259" key="2">
    <source>
        <dbReference type="PROSITE" id="PS50994"/>
    </source>
</evidence>
<dbReference type="SUPFAM" id="SSF53098">
    <property type="entry name" value="Ribonuclease H-like"/>
    <property type="match status" value="1"/>
</dbReference>
<feature type="domain" description="Integrase catalytic" evidence="2">
    <location>
        <begin position="116"/>
        <end position="276"/>
    </location>
</feature>
<dbReference type="Gene3D" id="3.30.420.10">
    <property type="entry name" value="Ribonuclease H-like superfamily/Ribonuclease H"/>
    <property type="match status" value="1"/>
</dbReference>
<dbReference type="RefSeq" id="WP_066050549.1">
    <property type="nucleotide sequence ID" value="NZ_CP014223.1"/>
</dbReference>
<reference evidence="6" key="2">
    <citation type="submission" date="2016-01" db="EMBL/GenBank/DDBJ databases">
        <authorList>
            <person name="Poehlein A."/>
            <person name="Schlien K."/>
            <person name="Gottschalk G."/>
            <person name="Buckel W."/>
            <person name="Daniel R."/>
        </authorList>
    </citation>
    <scope>NUCLEOTIDE SEQUENCE [LARGE SCALE GENOMIC DNA]</scope>
    <source>
        <strain evidence="6">X2</strain>
    </source>
</reference>
<dbReference type="PROSITE" id="PS50994">
    <property type="entry name" value="INTEGRASE"/>
    <property type="match status" value="1"/>
</dbReference>
<dbReference type="InterPro" id="IPR036397">
    <property type="entry name" value="RNaseH_sf"/>
</dbReference>
<evidence type="ECO:0000313" key="7">
    <source>
        <dbReference type="Proteomes" id="UP000184204"/>
    </source>
</evidence>
<dbReference type="InterPro" id="IPR025948">
    <property type="entry name" value="HTH-like_dom"/>
</dbReference>
<gene>
    <name evidence="3" type="ORF">CPRO_18090</name>
    <name evidence="4" type="ORF">CPRO_18270</name>
    <name evidence="5" type="ORF">SAMN02745151_02436</name>
</gene>
<keyword evidence="6" id="KW-1185">Reference proteome</keyword>
<dbReference type="InterPro" id="IPR001584">
    <property type="entry name" value="Integrase_cat-core"/>
</dbReference>
<evidence type="ECO:0000256" key="1">
    <source>
        <dbReference type="ARBA" id="ARBA00002286"/>
    </source>
</evidence>
<dbReference type="InterPro" id="IPR050900">
    <property type="entry name" value="Transposase_IS3/IS150/IS904"/>
</dbReference>
<reference evidence="7" key="3">
    <citation type="submission" date="2016-11" db="EMBL/GenBank/DDBJ databases">
        <authorList>
            <person name="Jaros S."/>
            <person name="Januszkiewicz K."/>
            <person name="Wedrychowicz H."/>
        </authorList>
    </citation>
    <scope>NUCLEOTIDE SEQUENCE [LARGE SCALE GENOMIC DNA]</scope>
    <source>
        <strain evidence="7">DSM 1682</strain>
    </source>
</reference>
<dbReference type="Proteomes" id="UP000184204">
    <property type="component" value="Unassembled WGS sequence"/>
</dbReference>